<gene>
    <name evidence="16" type="ORF">V2H45_02880</name>
</gene>
<evidence type="ECO:0000256" key="2">
    <source>
        <dbReference type="ARBA" id="ARBA00005201"/>
    </source>
</evidence>
<evidence type="ECO:0000256" key="7">
    <source>
        <dbReference type="ARBA" id="ARBA00022741"/>
    </source>
</evidence>
<evidence type="ECO:0000256" key="1">
    <source>
        <dbReference type="ARBA" id="ARBA00004726"/>
    </source>
</evidence>
<dbReference type="InterPro" id="IPR015865">
    <property type="entry name" value="Riboflavin_kinase_bac/euk"/>
</dbReference>
<keyword evidence="17" id="KW-1185">Reference proteome</keyword>
<dbReference type="RefSeq" id="WP_330482109.1">
    <property type="nucleotide sequence ID" value="NZ_JAZBJZ010000006.1"/>
</dbReference>
<evidence type="ECO:0000256" key="14">
    <source>
        <dbReference type="PIRNR" id="PIRNR004491"/>
    </source>
</evidence>
<dbReference type="PIRSF" id="PIRSF004491">
    <property type="entry name" value="FAD_Synth"/>
    <property type="match status" value="1"/>
</dbReference>
<evidence type="ECO:0000256" key="5">
    <source>
        <dbReference type="ARBA" id="ARBA00022679"/>
    </source>
</evidence>
<keyword evidence="8 14" id="KW-0418">Kinase</keyword>
<keyword evidence="7 14" id="KW-0547">Nucleotide-binding</keyword>
<dbReference type="EC" id="2.7.7.2" evidence="14"/>
<dbReference type="EMBL" id="JAZBJZ010000006">
    <property type="protein sequence ID" value="MEE3715686.1"/>
    <property type="molecule type" value="Genomic_DNA"/>
</dbReference>
<dbReference type="Gene3D" id="3.40.50.620">
    <property type="entry name" value="HUPs"/>
    <property type="match status" value="1"/>
</dbReference>
<dbReference type="Gene3D" id="2.40.30.30">
    <property type="entry name" value="Riboflavin kinase-like"/>
    <property type="match status" value="1"/>
</dbReference>
<protein>
    <recommendedName>
        <fullName evidence="14">Riboflavin biosynthesis protein</fullName>
    </recommendedName>
    <domain>
        <recommendedName>
            <fullName evidence="14">Riboflavin kinase</fullName>
            <ecNumber evidence="14">2.7.1.26</ecNumber>
        </recommendedName>
        <alternativeName>
            <fullName evidence="14">Flavokinase</fullName>
        </alternativeName>
    </domain>
    <domain>
        <recommendedName>
            <fullName evidence="14">FMN adenylyltransferase</fullName>
            <ecNumber evidence="14">2.7.7.2</ecNumber>
        </recommendedName>
        <alternativeName>
            <fullName evidence="14">FAD pyrophosphorylase</fullName>
        </alternativeName>
        <alternativeName>
            <fullName evidence="14">FAD synthase</fullName>
        </alternativeName>
    </domain>
</protein>
<evidence type="ECO:0000313" key="17">
    <source>
        <dbReference type="Proteomes" id="UP001333818"/>
    </source>
</evidence>
<evidence type="ECO:0000256" key="9">
    <source>
        <dbReference type="ARBA" id="ARBA00022827"/>
    </source>
</evidence>
<evidence type="ECO:0000256" key="11">
    <source>
        <dbReference type="ARBA" id="ARBA00023268"/>
    </source>
</evidence>
<dbReference type="GO" id="GO:0009398">
    <property type="term" value="P:FMN biosynthetic process"/>
    <property type="evidence" value="ECO:0007669"/>
    <property type="project" value="UniProtKB-UniRule"/>
</dbReference>
<comment type="caution">
    <text evidence="16">The sequence shown here is derived from an EMBL/GenBank/DDBJ whole genome shotgun (WGS) entry which is preliminary data.</text>
</comment>
<keyword evidence="5 14" id="KW-0808">Transferase</keyword>
<dbReference type="EC" id="2.7.1.26" evidence="14"/>
<dbReference type="GO" id="GO:0003919">
    <property type="term" value="F:FMN adenylyltransferase activity"/>
    <property type="evidence" value="ECO:0007669"/>
    <property type="project" value="UniProtKB-UniRule"/>
</dbReference>
<comment type="catalytic activity">
    <reaction evidence="13 14">
        <text>FMN + ATP + H(+) = FAD + diphosphate</text>
        <dbReference type="Rhea" id="RHEA:17237"/>
        <dbReference type="ChEBI" id="CHEBI:15378"/>
        <dbReference type="ChEBI" id="CHEBI:30616"/>
        <dbReference type="ChEBI" id="CHEBI:33019"/>
        <dbReference type="ChEBI" id="CHEBI:57692"/>
        <dbReference type="ChEBI" id="CHEBI:58210"/>
        <dbReference type="EC" id="2.7.7.2"/>
    </reaction>
</comment>
<organism evidence="16 17">
    <name type="scientific">Tumidithrix elongata BACA0141</name>
    <dbReference type="NCBI Taxonomy" id="2716417"/>
    <lineage>
        <taxon>Bacteria</taxon>
        <taxon>Bacillati</taxon>
        <taxon>Cyanobacteriota</taxon>
        <taxon>Cyanophyceae</taxon>
        <taxon>Pseudanabaenales</taxon>
        <taxon>Pseudanabaenaceae</taxon>
        <taxon>Tumidithrix</taxon>
        <taxon>Tumidithrix elongata</taxon>
    </lineage>
</organism>
<dbReference type="GO" id="GO:0006747">
    <property type="term" value="P:FAD biosynthetic process"/>
    <property type="evidence" value="ECO:0007669"/>
    <property type="project" value="UniProtKB-UniRule"/>
</dbReference>
<keyword evidence="4 14" id="KW-0288">FMN</keyword>
<dbReference type="SUPFAM" id="SSF82114">
    <property type="entry name" value="Riboflavin kinase-like"/>
    <property type="match status" value="1"/>
</dbReference>
<keyword evidence="6 14" id="KW-0548">Nucleotidyltransferase</keyword>
<keyword evidence="10 14" id="KW-0067">ATP-binding</keyword>
<evidence type="ECO:0000256" key="3">
    <source>
        <dbReference type="ARBA" id="ARBA00022630"/>
    </source>
</evidence>
<dbReference type="InterPro" id="IPR015864">
    <property type="entry name" value="FAD_synthase"/>
</dbReference>
<sequence length="358" mass="39448">MIIVSDLSEISQPTAIALGNFDGVHLGHQHVIEPVLPSSRANLYPKFPLDLQVAPDLFEQALISTVVTFSPHPQEFFSSTPRLLLTPIAEKVEQLKALGVEQLVLLPFDAALAKLTAQEFMQKILIERLNVQKISVGFNFRFGYKRQGSIADLLDVWGNHLHVVPEQTISLEGNHLDGTHPEKNHTTPIRISSSNIRTALAQGELELANSLLGRPYCLTGTVVEGNQLGRQLGFPTANLQLHPQKLLPRDGVYAVYVDGIPAGTEPSMQIQTPPQPVLGVMNIGVRPTVSGDRLRTIEVHLLNWSGDLYGCDLTVHLLKFVRPEKKFTSLDELKAQINADCDVALSIRNSKIPFSTAY</sequence>
<dbReference type="NCBIfam" id="NF004160">
    <property type="entry name" value="PRK05627.1-3"/>
    <property type="match status" value="1"/>
</dbReference>
<comment type="pathway">
    <text evidence="1 14">Cofactor biosynthesis; FAD biosynthesis; FAD from FMN: step 1/1.</text>
</comment>
<dbReference type="Proteomes" id="UP001333818">
    <property type="component" value="Unassembled WGS sequence"/>
</dbReference>
<dbReference type="PANTHER" id="PTHR22749">
    <property type="entry name" value="RIBOFLAVIN KINASE/FMN ADENYLYLTRANSFERASE"/>
    <property type="match status" value="1"/>
</dbReference>
<evidence type="ECO:0000256" key="12">
    <source>
        <dbReference type="ARBA" id="ARBA00047880"/>
    </source>
</evidence>
<evidence type="ECO:0000256" key="6">
    <source>
        <dbReference type="ARBA" id="ARBA00022695"/>
    </source>
</evidence>
<dbReference type="SMART" id="SM00904">
    <property type="entry name" value="Flavokinase"/>
    <property type="match status" value="1"/>
</dbReference>
<evidence type="ECO:0000256" key="4">
    <source>
        <dbReference type="ARBA" id="ARBA00022643"/>
    </source>
</evidence>
<dbReference type="CDD" id="cd02064">
    <property type="entry name" value="FAD_synthetase_N"/>
    <property type="match status" value="1"/>
</dbReference>
<dbReference type="AlphaFoldDB" id="A0AAW9PYT0"/>
<dbReference type="Pfam" id="PF06574">
    <property type="entry name" value="FAD_syn"/>
    <property type="match status" value="1"/>
</dbReference>
<comment type="similarity">
    <text evidence="14">Belongs to the ribF family.</text>
</comment>
<comment type="pathway">
    <text evidence="2 14">Cofactor biosynthesis; FMN biosynthesis; FMN from riboflavin (ATP route): step 1/1.</text>
</comment>
<dbReference type="GO" id="GO:0005524">
    <property type="term" value="F:ATP binding"/>
    <property type="evidence" value="ECO:0007669"/>
    <property type="project" value="UniProtKB-UniRule"/>
</dbReference>
<dbReference type="InterPro" id="IPR014729">
    <property type="entry name" value="Rossmann-like_a/b/a_fold"/>
</dbReference>
<dbReference type="GO" id="GO:0009231">
    <property type="term" value="P:riboflavin biosynthetic process"/>
    <property type="evidence" value="ECO:0007669"/>
    <property type="project" value="InterPro"/>
</dbReference>
<dbReference type="InterPro" id="IPR023465">
    <property type="entry name" value="Riboflavin_kinase_dom_sf"/>
</dbReference>
<reference evidence="16" key="1">
    <citation type="submission" date="2024-01" db="EMBL/GenBank/DDBJ databases">
        <title>Bank of Algae and Cyanobacteria of the Azores (BACA) strain genomes.</title>
        <authorList>
            <person name="Luz R."/>
            <person name="Cordeiro R."/>
            <person name="Fonseca A."/>
            <person name="Goncalves V."/>
        </authorList>
    </citation>
    <scope>NUCLEOTIDE SEQUENCE</scope>
    <source>
        <strain evidence="16">BACA0141</strain>
    </source>
</reference>
<dbReference type="Pfam" id="PF01687">
    <property type="entry name" value="Flavokinase"/>
    <property type="match status" value="1"/>
</dbReference>
<keyword evidence="11" id="KW-0511">Multifunctional enzyme</keyword>
<keyword evidence="3 14" id="KW-0285">Flavoprotein</keyword>
<accession>A0AAW9PYT0</accession>
<evidence type="ECO:0000313" key="16">
    <source>
        <dbReference type="EMBL" id="MEE3715686.1"/>
    </source>
</evidence>
<evidence type="ECO:0000256" key="13">
    <source>
        <dbReference type="ARBA" id="ARBA00049494"/>
    </source>
</evidence>
<dbReference type="PANTHER" id="PTHR22749:SF6">
    <property type="entry name" value="RIBOFLAVIN KINASE"/>
    <property type="match status" value="1"/>
</dbReference>
<comment type="catalytic activity">
    <reaction evidence="12 14">
        <text>riboflavin + ATP = FMN + ADP + H(+)</text>
        <dbReference type="Rhea" id="RHEA:14357"/>
        <dbReference type="ChEBI" id="CHEBI:15378"/>
        <dbReference type="ChEBI" id="CHEBI:30616"/>
        <dbReference type="ChEBI" id="CHEBI:57986"/>
        <dbReference type="ChEBI" id="CHEBI:58210"/>
        <dbReference type="ChEBI" id="CHEBI:456216"/>
        <dbReference type="EC" id="2.7.1.26"/>
    </reaction>
</comment>
<evidence type="ECO:0000256" key="8">
    <source>
        <dbReference type="ARBA" id="ARBA00022777"/>
    </source>
</evidence>
<dbReference type="NCBIfam" id="TIGR00083">
    <property type="entry name" value="ribF"/>
    <property type="match status" value="1"/>
</dbReference>
<evidence type="ECO:0000256" key="10">
    <source>
        <dbReference type="ARBA" id="ARBA00022840"/>
    </source>
</evidence>
<dbReference type="SUPFAM" id="SSF52374">
    <property type="entry name" value="Nucleotidylyl transferase"/>
    <property type="match status" value="1"/>
</dbReference>
<dbReference type="InterPro" id="IPR002606">
    <property type="entry name" value="Riboflavin_kinase_bac"/>
</dbReference>
<name>A0AAW9PYT0_9CYAN</name>
<proteinExistence type="inferred from homology"/>
<feature type="domain" description="Riboflavin kinase" evidence="15">
    <location>
        <begin position="211"/>
        <end position="349"/>
    </location>
</feature>
<keyword evidence="9 14" id="KW-0274">FAD</keyword>
<evidence type="ECO:0000259" key="15">
    <source>
        <dbReference type="SMART" id="SM00904"/>
    </source>
</evidence>
<dbReference type="GO" id="GO:0008531">
    <property type="term" value="F:riboflavin kinase activity"/>
    <property type="evidence" value="ECO:0007669"/>
    <property type="project" value="UniProtKB-UniRule"/>
</dbReference>
<dbReference type="InterPro" id="IPR023468">
    <property type="entry name" value="Riboflavin_kinase"/>
</dbReference>